<comment type="caution">
    <text evidence="1">The sequence shown here is derived from an EMBL/GenBank/DDBJ whole genome shotgun (WGS) entry which is preliminary data.</text>
</comment>
<evidence type="ECO:0000313" key="2">
    <source>
        <dbReference type="Proteomes" id="UP000721844"/>
    </source>
</evidence>
<dbReference type="EMBL" id="JAESVA010000002">
    <property type="protein sequence ID" value="MCB8880093.1"/>
    <property type="molecule type" value="Genomic_DNA"/>
</dbReference>
<gene>
    <name evidence="1" type="ORF">ACELLULO517_07590</name>
</gene>
<name>A0A963YZM3_9PROT</name>
<protein>
    <submittedName>
        <fullName evidence="1">Uncharacterized protein</fullName>
    </submittedName>
</protein>
<evidence type="ECO:0000313" key="1">
    <source>
        <dbReference type="EMBL" id="MCB8880093.1"/>
    </source>
</evidence>
<sequence length="81" mass="9264">MSDAASTYSMVFSTWAARKYAPLRQAKELLARDAKASPRTAENWLSQKHPPKAEELIRLMANNDDLAKEIWRLVEETKCGR</sequence>
<organism evidence="1 2">
    <name type="scientific">Acidisoma cellulosilyticum</name>
    <dbReference type="NCBI Taxonomy" id="2802395"/>
    <lineage>
        <taxon>Bacteria</taxon>
        <taxon>Pseudomonadati</taxon>
        <taxon>Pseudomonadota</taxon>
        <taxon>Alphaproteobacteria</taxon>
        <taxon>Acetobacterales</taxon>
        <taxon>Acidocellaceae</taxon>
        <taxon>Acidisoma</taxon>
    </lineage>
</organism>
<accession>A0A963YZM3</accession>
<proteinExistence type="predicted"/>
<dbReference type="Proteomes" id="UP000721844">
    <property type="component" value="Unassembled WGS sequence"/>
</dbReference>
<dbReference type="AlphaFoldDB" id="A0A963YZM3"/>
<reference evidence="1 2" key="1">
    <citation type="journal article" date="2021" name="Microorganisms">
        <title>Acidisoma silvae sp. nov. and Acidisomacellulosilytica sp. nov., Two Acidophilic Bacteria Isolated from Decaying Wood, Hydrolyzing Cellulose and Producing Poly-3-hydroxybutyrate.</title>
        <authorList>
            <person name="Mieszkin S."/>
            <person name="Pouder E."/>
            <person name="Uroz S."/>
            <person name="Simon-Colin C."/>
            <person name="Alain K."/>
        </authorList>
    </citation>
    <scope>NUCLEOTIDE SEQUENCE [LARGE SCALE GENOMIC DNA]</scope>
    <source>
        <strain evidence="1 2">HW T5.17</strain>
    </source>
</reference>
<dbReference type="RefSeq" id="WP_227306700.1">
    <property type="nucleotide sequence ID" value="NZ_JAESVA010000002.1"/>
</dbReference>
<keyword evidence="2" id="KW-1185">Reference proteome</keyword>